<reference evidence="3" key="1">
    <citation type="submission" date="2017-03" db="EMBL/GenBank/DDBJ databases">
        <title>Genomes of endolithic fungi from Antarctica.</title>
        <authorList>
            <person name="Coleine C."/>
            <person name="Masonjones S."/>
            <person name="Stajich J.E."/>
        </authorList>
    </citation>
    <scope>NUCLEOTIDE SEQUENCE [LARGE SCALE GENOMIC DNA]</scope>
    <source>
        <strain evidence="3">CCFEE 5527</strain>
    </source>
</reference>
<dbReference type="Proteomes" id="UP000192596">
    <property type="component" value="Unassembled WGS sequence"/>
</dbReference>
<proteinExistence type="predicted"/>
<keyword evidence="3" id="KW-1185">Reference proteome</keyword>
<accession>A0A1V8T0D0</accession>
<evidence type="ECO:0000256" key="1">
    <source>
        <dbReference type="SAM" id="MobiDB-lite"/>
    </source>
</evidence>
<organism evidence="2 3">
    <name type="scientific">Cryoendolithus antarcticus</name>
    <dbReference type="NCBI Taxonomy" id="1507870"/>
    <lineage>
        <taxon>Eukaryota</taxon>
        <taxon>Fungi</taxon>
        <taxon>Dikarya</taxon>
        <taxon>Ascomycota</taxon>
        <taxon>Pezizomycotina</taxon>
        <taxon>Dothideomycetes</taxon>
        <taxon>Dothideomycetidae</taxon>
        <taxon>Cladosporiales</taxon>
        <taxon>Cladosporiaceae</taxon>
        <taxon>Cryoendolithus</taxon>
    </lineage>
</organism>
<dbReference type="AlphaFoldDB" id="A0A1V8T0D0"/>
<feature type="compositionally biased region" description="Basic residues" evidence="1">
    <location>
        <begin position="1"/>
        <end position="17"/>
    </location>
</feature>
<evidence type="ECO:0000313" key="3">
    <source>
        <dbReference type="Proteomes" id="UP000192596"/>
    </source>
</evidence>
<protein>
    <submittedName>
        <fullName evidence="2">Uncharacterized protein</fullName>
    </submittedName>
</protein>
<feature type="region of interest" description="Disordered" evidence="1">
    <location>
        <begin position="1"/>
        <end position="41"/>
    </location>
</feature>
<evidence type="ECO:0000313" key="2">
    <source>
        <dbReference type="EMBL" id="OQO04867.1"/>
    </source>
</evidence>
<comment type="caution">
    <text evidence="2">The sequence shown here is derived from an EMBL/GenBank/DDBJ whole genome shotgun (WGS) entry which is preliminary data.</text>
</comment>
<name>A0A1V8T0D0_9PEZI</name>
<dbReference type="InParanoid" id="A0A1V8T0D0"/>
<sequence length="187" mass="20851">MRTPKRRGDKPNHKRRQPWIAPLARPRFDSKPALSPATQTKQVARIEIPPAVEHEVDHPVDPALSAAATQVFSIVELTEHVLNSDVLAVRDLLFLQRVNQCFLGAITRDPSLRAKMHLQASAAATRKATTTDESTSEDEHNEEVSYVFVDSFIALKSERLSLFTWLEPYSGPKQSEASDPHPALAQP</sequence>
<dbReference type="EMBL" id="NAJO01000020">
    <property type="protein sequence ID" value="OQO04867.1"/>
    <property type="molecule type" value="Genomic_DNA"/>
</dbReference>
<gene>
    <name evidence="2" type="ORF">B0A48_07884</name>
</gene>